<sequence>MLIIYIAILARLPRNSIHITVALRVRLLDNACVCLLITKSPQDSAELMKLCIRRQHQLAKYPFLLLSFVLEYRLASYESWLDRLWSRVDKLEVSTGMTAWPRAEDLEPNTQDYGPMLQELHAVNVELLVAETTMKFGRTFVDFCRKTLEITNESRKRVGLPEMPSSERQKIEVAIAFNARLAQFRDDKFRELLNRVQSQINVTFSLVTQQDSRTNTRIAESAARDNQTMKTITVITLLFLPSTLLAVSIQP</sequence>
<dbReference type="EMBL" id="MU004231">
    <property type="protein sequence ID" value="KAF2673856.1"/>
    <property type="molecule type" value="Genomic_DNA"/>
</dbReference>
<name>A0A6A6UQ47_9PEZI</name>
<dbReference type="Proteomes" id="UP000799302">
    <property type="component" value="Unassembled WGS sequence"/>
</dbReference>
<evidence type="ECO:0000313" key="2">
    <source>
        <dbReference type="Proteomes" id="UP000799302"/>
    </source>
</evidence>
<reference evidence="1" key="1">
    <citation type="journal article" date="2020" name="Stud. Mycol.">
        <title>101 Dothideomycetes genomes: a test case for predicting lifestyles and emergence of pathogens.</title>
        <authorList>
            <person name="Haridas S."/>
            <person name="Albert R."/>
            <person name="Binder M."/>
            <person name="Bloem J."/>
            <person name="Labutti K."/>
            <person name="Salamov A."/>
            <person name="Andreopoulos B."/>
            <person name="Baker S."/>
            <person name="Barry K."/>
            <person name="Bills G."/>
            <person name="Bluhm B."/>
            <person name="Cannon C."/>
            <person name="Castanera R."/>
            <person name="Culley D."/>
            <person name="Daum C."/>
            <person name="Ezra D."/>
            <person name="Gonzalez J."/>
            <person name="Henrissat B."/>
            <person name="Kuo A."/>
            <person name="Liang C."/>
            <person name="Lipzen A."/>
            <person name="Lutzoni F."/>
            <person name="Magnuson J."/>
            <person name="Mondo S."/>
            <person name="Nolan M."/>
            <person name="Ohm R."/>
            <person name="Pangilinan J."/>
            <person name="Park H.-J."/>
            <person name="Ramirez L."/>
            <person name="Alfaro M."/>
            <person name="Sun H."/>
            <person name="Tritt A."/>
            <person name="Yoshinaga Y."/>
            <person name="Zwiers L.-H."/>
            <person name="Turgeon B."/>
            <person name="Goodwin S."/>
            <person name="Spatafora J."/>
            <person name="Crous P."/>
            <person name="Grigoriev I."/>
        </authorList>
    </citation>
    <scope>NUCLEOTIDE SEQUENCE</scope>
    <source>
        <strain evidence="1">CBS 115976</strain>
    </source>
</reference>
<protein>
    <submittedName>
        <fullName evidence="1">Uncharacterized protein</fullName>
    </submittedName>
</protein>
<evidence type="ECO:0000313" key="1">
    <source>
        <dbReference type="EMBL" id="KAF2673856.1"/>
    </source>
</evidence>
<accession>A0A6A6UQ47</accession>
<dbReference type="OrthoDB" id="3793262at2759"/>
<dbReference type="Gene3D" id="1.20.58.340">
    <property type="entry name" value="Magnesium transport protein CorA, transmembrane region"/>
    <property type="match status" value="1"/>
</dbReference>
<dbReference type="AlphaFoldDB" id="A0A6A6UQ47"/>
<proteinExistence type="predicted"/>
<gene>
    <name evidence="1" type="ORF">BT63DRAFT_168540</name>
</gene>
<organism evidence="1 2">
    <name type="scientific">Microthyrium microscopicum</name>
    <dbReference type="NCBI Taxonomy" id="703497"/>
    <lineage>
        <taxon>Eukaryota</taxon>
        <taxon>Fungi</taxon>
        <taxon>Dikarya</taxon>
        <taxon>Ascomycota</taxon>
        <taxon>Pezizomycotina</taxon>
        <taxon>Dothideomycetes</taxon>
        <taxon>Dothideomycetes incertae sedis</taxon>
        <taxon>Microthyriales</taxon>
        <taxon>Microthyriaceae</taxon>
        <taxon>Microthyrium</taxon>
    </lineage>
</organism>
<keyword evidence="2" id="KW-1185">Reference proteome</keyword>